<organism evidence="2 3">
    <name type="scientific">Clostridium sulfidigenes</name>
    <dbReference type="NCBI Taxonomy" id="318464"/>
    <lineage>
        <taxon>Bacteria</taxon>
        <taxon>Bacillati</taxon>
        <taxon>Bacillota</taxon>
        <taxon>Clostridia</taxon>
        <taxon>Eubacteriales</taxon>
        <taxon>Clostridiaceae</taxon>
        <taxon>Clostridium</taxon>
    </lineage>
</organism>
<evidence type="ECO:0000256" key="1">
    <source>
        <dbReference type="SAM" id="Phobius"/>
    </source>
</evidence>
<feature type="transmembrane region" description="Helical" evidence="1">
    <location>
        <begin position="41"/>
        <end position="60"/>
    </location>
</feature>
<keyword evidence="1" id="KW-0812">Transmembrane</keyword>
<comment type="caution">
    <text evidence="2">The sequence shown here is derived from an EMBL/GenBank/DDBJ whole genome shotgun (WGS) entry which is preliminary data.</text>
</comment>
<gene>
    <name evidence="2" type="ORF">E7215_02890</name>
</gene>
<keyword evidence="1" id="KW-1133">Transmembrane helix</keyword>
<name>A0A927W263_9CLOT</name>
<dbReference type="Proteomes" id="UP000768462">
    <property type="component" value="Unassembled WGS sequence"/>
</dbReference>
<proteinExistence type="predicted"/>
<evidence type="ECO:0000313" key="2">
    <source>
        <dbReference type="EMBL" id="MBE6059108.1"/>
    </source>
</evidence>
<evidence type="ECO:0000313" key="3">
    <source>
        <dbReference type="Proteomes" id="UP000768462"/>
    </source>
</evidence>
<accession>A0A927W263</accession>
<dbReference type="AlphaFoldDB" id="A0A927W263"/>
<feature type="transmembrane region" description="Helical" evidence="1">
    <location>
        <begin position="80"/>
        <end position="97"/>
    </location>
</feature>
<reference evidence="2" key="1">
    <citation type="submission" date="2019-04" db="EMBL/GenBank/DDBJ databases">
        <title>Evolution of Biomass-Degrading Anaerobic Consortia Revealed by Metagenomics.</title>
        <authorList>
            <person name="Peng X."/>
        </authorList>
    </citation>
    <scope>NUCLEOTIDE SEQUENCE</scope>
    <source>
        <strain evidence="2">SIG254</strain>
    </source>
</reference>
<protein>
    <submittedName>
        <fullName evidence="2">Uncharacterized protein</fullName>
    </submittedName>
</protein>
<feature type="transmembrane region" description="Helical" evidence="1">
    <location>
        <begin position="109"/>
        <end position="129"/>
    </location>
</feature>
<dbReference type="EMBL" id="SVCM01000032">
    <property type="protein sequence ID" value="MBE6059108.1"/>
    <property type="molecule type" value="Genomic_DNA"/>
</dbReference>
<keyword evidence="1" id="KW-0472">Membrane</keyword>
<sequence length="134" mass="14888">MLNKKKVYSIQEFIQYLDEKNIKKTDKQVGIFLKDRKINPILVAVTGSLFHYSVALADASSAEGKISVAGNTIFGICKEAAFWICLIMCAIEIVKALMNGDTKSVSKVIAKYIVAYGAIYLLPWSFNLIKDIFG</sequence>